<evidence type="ECO:0000313" key="1">
    <source>
        <dbReference type="EMBL" id="EUA56335.1"/>
    </source>
</evidence>
<accession>X8CM77</accession>
<dbReference type="AlphaFoldDB" id="X8CM77"/>
<organism evidence="1 2">
    <name type="scientific">Mycobacterium intracellulare 1956</name>
    <dbReference type="NCBI Taxonomy" id="1299331"/>
    <lineage>
        <taxon>Bacteria</taxon>
        <taxon>Bacillati</taxon>
        <taxon>Actinomycetota</taxon>
        <taxon>Actinomycetes</taxon>
        <taxon>Mycobacteriales</taxon>
        <taxon>Mycobacteriaceae</taxon>
        <taxon>Mycobacterium</taxon>
        <taxon>Mycobacterium avium complex (MAC)</taxon>
    </lineage>
</organism>
<sequence>MPSRGGPLDSEHGDVVGEAAARLGEFLGAVDEGVDERRAGSVGVRAGQLEQAVLAEPLGPLPE</sequence>
<protein>
    <submittedName>
        <fullName evidence="1">Magnesium/manganese-dependent phosphatase domain protein</fullName>
    </submittedName>
</protein>
<gene>
    <name evidence="1" type="ORF">I550_4494</name>
</gene>
<reference evidence="1 2" key="1">
    <citation type="submission" date="2013-12" db="EMBL/GenBank/DDBJ databases">
        <authorList>
            <person name="Zelazny A."/>
            <person name="Olivier K."/>
            <person name="Holland S."/>
            <person name="Lenaerts A."/>
            <person name="Ordway D."/>
            <person name="DeGroote M.A."/>
            <person name="Parker T."/>
            <person name="Sizemore C."/>
            <person name="Tallon L.J."/>
            <person name="Sadzewicz L.K."/>
            <person name="Sengamalay N."/>
            <person name="Fraser C.M."/>
            <person name="Hine E."/>
            <person name="Shefchek K.A."/>
            <person name="Das S.P."/>
            <person name="Tettelin H."/>
        </authorList>
    </citation>
    <scope>NUCLEOTIDE SEQUENCE [LARGE SCALE GENOMIC DNA]</scope>
    <source>
        <strain evidence="1 2">1956</strain>
    </source>
</reference>
<name>X8CM77_MYCIT</name>
<proteinExistence type="predicted"/>
<evidence type="ECO:0000313" key="2">
    <source>
        <dbReference type="Proteomes" id="UP000020825"/>
    </source>
</evidence>
<dbReference type="EMBL" id="JAOG01000002">
    <property type="protein sequence ID" value="EUA56335.1"/>
    <property type="molecule type" value="Genomic_DNA"/>
</dbReference>
<dbReference type="Proteomes" id="UP000020825">
    <property type="component" value="Unassembled WGS sequence"/>
</dbReference>
<comment type="caution">
    <text evidence="1">The sequence shown here is derived from an EMBL/GenBank/DDBJ whole genome shotgun (WGS) entry which is preliminary data.</text>
</comment>
<dbReference type="PATRIC" id="fig|1299331.3.peg.4388"/>